<sequence>MGIKDKKFLVYDAQAGVYFRAPIKGTTDIRGLAHRYTYEQALAAVAVNRYNRLKETGRSPHRFRMIPVGLYHG</sequence>
<reference evidence="1 2" key="1">
    <citation type="journal article" date="2017" name="Arch. Virol.">
        <title>Genomic characterization of bacteriophage vB_PcaP_PP2 infecting Pectobacterium carotovorum subsp. carotovorum, a new member of a proposed genus in the subfamily Autographivirinae.</title>
        <authorList>
            <person name="Lim J.A."/>
            <person name="Heu S."/>
            <person name="Park J."/>
            <person name="Roh E."/>
        </authorList>
    </citation>
    <scope>NUCLEOTIDE SEQUENCE [LARGE SCALE GENOMIC DNA]</scope>
</reference>
<protein>
    <submittedName>
        <fullName evidence="1">Uncharacterized protein</fullName>
    </submittedName>
</protein>
<name>A0A1W5P503_9CAUD</name>
<gene>
    <name evidence="1" type="ORF">PP2_014</name>
</gene>
<accession>A0A1W5P503</accession>
<keyword evidence="2" id="KW-1185">Reference proteome</keyword>
<evidence type="ECO:0000313" key="2">
    <source>
        <dbReference type="Proteomes" id="UP000223770"/>
    </source>
</evidence>
<dbReference type="Proteomes" id="UP000223770">
    <property type="component" value="Segment"/>
</dbReference>
<evidence type="ECO:0000313" key="1">
    <source>
        <dbReference type="EMBL" id="AOT25380.1"/>
    </source>
</evidence>
<organism evidence="1 2">
    <name type="scientific">Pectobacterium phage PP2</name>
    <dbReference type="NCBI Taxonomy" id="1897743"/>
    <lineage>
        <taxon>Viruses</taxon>
        <taxon>Duplodnaviria</taxon>
        <taxon>Heunggongvirae</taxon>
        <taxon>Uroviricota</taxon>
        <taxon>Caudoviricetes</taxon>
        <taxon>Autographivirales</taxon>
        <taxon>Autonotataviridae</taxon>
        <taxon>Melnykvirinae</taxon>
        <taxon>Wanjuvirus</taxon>
        <taxon>Wanjuvirus PP2</taxon>
    </lineage>
</organism>
<proteinExistence type="predicted"/>
<dbReference type="EMBL" id="KX756572">
    <property type="protein sequence ID" value="AOT25380.1"/>
    <property type="molecule type" value="Genomic_DNA"/>
</dbReference>